<feature type="compositionally biased region" description="Polar residues" evidence="1">
    <location>
        <begin position="179"/>
        <end position="191"/>
    </location>
</feature>
<protein>
    <submittedName>
        <fullName evidence="2">Uncharacterized protein</fullName>
    </submittedName>
</protein>
<proteinExistence type="predicted"/>
<sequence>MRRDDSFECFEICTISICQHLFRRTHITYPAVQRKQTVLSVLSFFFDLKKVPVLPVGRPLKGRHRSFAKAVTSLATTTQPFSLKGTAAQTARKASARVGLAWAQMPSVPAWRSQAETGTSRTLIWPEIAKPAEGSSVLANCICPLGTQGTKLSSSGLHAWTGPQPAIPSFSQAAKHMRTSQSIAQGINPTVMTDRREDCEALSREPAGDESSRHAPTRSSASHASNASRASSIRTAPTAPTAPKAAQCSRRRR</sequence>
<reference evidence="2" key="1">
    <citation type="submission" date="2021-02" db="EMBL/GenBank/DDBJ databases">
        <authorList>
            <person name="Dougan E. K."/>
            <person name="Rhodes N."/>
            <person name="Thang M."/>
            <person name="Chan C."/>
        </authorList>
    </citation>
    <scope>NUCLEOTIDE SEQUENCE</scope>
</reference>
<dbReference type="AlphaFoldDB" id="A0A812RNR7"/>
<dbReference type="Proteomes" id="UP000604046">
    <property type="component" value="Unassembled WGS sequence"/>
</dbReference>
<evidence type="ECO:0000256" key="1">
    <source>
        <dbReference type="SAM" id="MobiDB-lite"/>
    </source>
</evidence>
<feature type="compositionally biased region" description="Basic and acidic residues" evidence="1">
    <location>
        <begin position="193"/>
        <end position="213"/>
    </location>
</feature>
<evidence type="ECO:0000313" key="2">
    <source>
        <dbReference type="EMBL" id="CAE7444823.1"/>
    </source>
</evidence>
<feature type="region of interest" description="Disordered" evidence="1">
    <location>
        <begin position="176"/>
        <end position="253"/>
    </location>
</feature>
<comment type="caution">
    <text evidence="2">The sequence shown here is derived from an EMBL/GenBank/DDBJ whole genome shotgun (WGS) entry which is preliminary data.</text>
</comment>
<organism evidence="2 3">
    <name type="scientific">Symbiodinium natans</name>
    <dbReference type="NCBI Taxonomy" id="878477"/>
    <lineage>
        <taxon>Eukaryota</taxon>
        <taxon>Sar</taxon>
        <taxon>Alveolata</taxon>
        <taxon>Dinophyceae</taxon>
        <taxon>Suessiales</taxon>
        <taxon>Symbiodiniaceae</taxon>
        <taxon>Symbiodinium</taxon>
    </lineage>
</organism>
<feature type="compositionally biased region" description="Low complexity" evidence="1">
    <location>
        <begin position="218"/>
        <end position="246"/>
    </location>
</feature>
<name>A0A812RNR7_9DINO</name>
<keyword evidence="3" id="KW-1185">Reference proteome</keyword>
<gene>
    <name evidence="2" type="ORF">SNAT2548_LOCUS24217</name>
</gene>
<evidence type="ECO:0000313" key="3">
    <source>
        <dbReference type="Proteomes" id="UP000604046"/>
    </source>
</evidence>
<accession>A0A812RNR7</accession>
<dbReference type="EMBL" id="CAJNDS010002349">
    <property type="protein sequence ID" value="CAE7444823.1"/>
    <property type="molecule type" value="Genomic_DNA"/>
</dbReference>